<evidence type="ECO:0000256" key="1">
    <source>
        <dbReference type="ARBA" id="ARBA00004651"/>
    </source>
</evidence>
<evidence type="ECO:0000256" key="5">
    <source>
        <dbReference type="ARBA" id="ARBA00022692"/>
    </source>
</evidence>
<accession>A0A2H0W4Q4</accession>
<keyword evidence="6 12" id="KW-0479">Metal-binding</keyword>
<dbReference type="Proteomes" id="UP000229056">
    <property type="component" value="Unassembled WGS sequence"/>
</dbReference>
<dbReference type="EC" id="3.4.24.-" evidence="12"/>
<feature type="binding site" evidence="12">
    <location>
        <position position="141"/>
    </location>
    <ligand>
        <name>Zn(2+)</name>
        <dbReference type="ChEBI" id="CHEBI:29105"/>
        <note>catalytic</note>
    </ligand>
</feature>
<dbReference type="GO" id="GO:0006508">
    <property type="term" value="P:proteolysis"/>
    <property type="evidence" value="ECO:0007669"/>
    <property type="project" value="UniProtKB-KW"/>
</dbReference>
<evidence type="ECO:0000256" key="6">
    <source>
        <dbReference type="ARBA" id="ARBA00022723"/>
    </source>
</evidence>
<keyword evidence="7 12" id="KW-0378">Hydrolase</keyword>
<reference evidence="15" key="1">
    <citation type="submission" date="2017-09" db="EMBL/GenBank/DDBJ databases">
        <title>Depth-based differentiation of microbial function through sediment-hosted aquifers and enrichment of novel symbionts in the deep terrestrial subsurface.</title>
        <authorList>
            <person name="Probst A.J."/>
            <person name="Ladd B."/>
            <person name="Jarett J.K."/>
            <person name="Geller-Mcgrath D.E."/>
            <person name="Sieber C.M.K."/>
            <person name="Emerson J.B."/>
            <person name="Anantharaman K."/>
            <person name="Thomas B.C."/>
            <person name="Malmstrom R."/>
            <person name="Stieglmeier M."/>
            <person name="Klingl A."/>
            <person name="Woyke T."/>
            <person name="Ryan C.M."/>
            <person name="Banfield J.F."/>
        </authorList>
    </citation>
    <scope>NUCLEOTIDE SEQUENCE [LARGE SCALE GENOMIC DNA]</scope>
</reference>
<dbReference type="GO" id="GO:0004222">
    <property type="term" value="F:metalloendopeptidase activity"/>
    <property type="evidence" value="ECO:0007669"/>
    <property type="project" value="UniProtKB-UniRule"/>
</dbReference>
<dbReference type="Gene3D" id="3.30.2010.10">
    <property type="entry name" value="Metalloproteases ('zincins'), catalytic domain"/>
    <property type="match status" value="1"/>
</dbReference>
<dbReference type="InterPro" id="IPR001915">
    <property type="entry name" value="Peptidase_M48"/>
</dbReference>
<keyword evidence="4 12" id="KW-0645">Protease</keyword>
<keyword evidence="3 12" id="KW-1003">Cell membrane</keyword>
<feature type="domain" description="Peptidase M48" evidence="13">
    <location>
        <begin position="76"/>
        <end position="293"/>
    </location>
</feature>
<dbReference type="InterPro" id="IPR050083">
    <property type="entry name" value="HtpX_protease"/>
</dbReference>
<comment type="similarity">
    <text evidence="2 12">Belongs to the peptidase M48B family.</text>
</comment>
<comment type="cofactor">
    <cofactor evidence="12">
        <name>Zn(2+)</name>
        <dbReference type="ChEBI" id="CHEBI:29105"/>
    </cofactor>
    <text evidence="12">Binds 1 zinc ion per subunit.</text>
</comment>
<keyword evidence="10 12" id="KW-0482">Metalloprotease</keyword>
<feature type="binding site" evidence="12">
    <location>
        <position position="219"/>
    </location>
    <ligand>
        <name>Zn(2+)</name>
        <dbReference type="ChEBI" id="CHEBI:29105"/>
        <note>catalytic</note>
    </ligand>
</feature>
<feature type="transmembrane region" description="Helical" evidence="12">
    <location>
        <begin position="39"/>
        <end position="57"/>
    </location>
</feature>
<evidence type="ECO:0000256" key="4">
    <source>
        <dbReference type="ARBA" id="ARBA00022670"/>
    </source>
</evidence>
<sequence>MYNQIDSNKRKTWALIIIFISLISLLGYFVGYISEAGNSILIIAIIISIAMSLFGYFSGDKVALATSGAKEITENDNPYVYRMVENLCITAGMPVPKVHLINDEAINAFATGRDPKHASIAITTGAVAKLENEELEGVIAHELAHIKNYDIRLMTVVIILVGIIALLSDLFLRMTFFGGGKRDNDRGGNPVLLIIGLVLIILSPIIAQLIKFAVSRKREYLADASGSLLTRYPEGLAKALEKIENDHTILKRANNATAHLYISSPFRGTKKFLANAFSTHPPLQDRISKLRSMN</sequence>
<gene>
    <name evidence="12" type="primary">htpX</name>
    <name evidence="14" type="ORF">COT80_01650</name>
</gene>
<dbReference type="GO" id="GO:0005886">
    <property type="term" value="C:plasma membrane"/>
    <property type="evidence" value="ECO:0007669"/>
    <property type="project" value="UniProtKB-SubCell"/>
</dbReference>
<feature type="transmembrane region" description="Helical" evidence="12">
    <location>
        <begin position="151"/>
        <end position="171"/>
    </location>
</feature>
<keyword evidence="9 12" id="KW-1133">Transmembrane helix</keyword>
<dbReference type="InterPro" id="IPR022919">
    <property type="entry name" value="Pept_M48_protease_HtpX"/>
</dbReference>
<organism evidence="14 15">
    <name type="scientific">Candidatus Buchananbacteria bacterium CG10_big_fil_rev_8_21_14_0_10_33_19</name>
    <dbReference type="NCBI Taxonomy" id="1974525"/>
    <lineage>
        <taxon>Bacteria</taxon>
        <taxon>Candidatus Buchananiibacteriota</taxon>
    </lineage>
</organism>
<protein>
    <recommendedName>
        <fullName evidence="12">Protease HtpX homolog</fullName>
        <ecNumber evidence="12">3.4.24.-</ecNumber>
    </recommendedName>
</protein>
<keyword evidence="11 12" id="KW-0472">Membrane</keyword>
<evidence type="ECO:0000313" key="14">
    <source>
        <dbReference type="EMBL" id="PIS06257.1"/>
    </source>
</evidence>
<proteinExistence type="inferred from homology"/>
<feature type="transmembrane region" description="Helical" evidence="12">
    <location>
        <begin position="191"/>
        <end position="210"/>
    </location>
</feature>
<dbReference type="GO" id="GO:0008270">
    <property type="term" value="F:zinc ion binding"/>
    <property type="evidence" value="ECO:0007669"/>
    <property type="project" value="UniProtKB-UniRule"/>
</dbReference>
<dbReference type="HAMAP" id="MF_00188">
    <property type="entry name" value="Pept_M48_protease_HtpX"/>
    <property type="match status" value="1"/>
</dbReference>
<evidence type="ECO:0000256" key="3">
    <source>
        <dbReference type="ARBA" id="ARBA00022475"/>
    </source>
</evidence>
<evidence type="ECO:0000256" key="7">
    <source>
        <dbReference type="ARBA" id="ARBA00022801"/>
    </source>
</evidence>
<dbReference type="CDD" id="cd07340">
    <property type="entry name" value="M48B_Htpx_like"/>
    <property type="match status" value="1"/>
</dbReference>
<feature type="binding site" evidence="12">
    <location>
        <position position="145"/>
    </location>
    <ligand>
        <name>Zn(2+)</name>
        <dbReference type="ChEBI" id="CHEBI:29105"/>
        <note>catalytic</note>
    </ligand>
</feature>
<evidence type="ECO:0000256" key="2">
    <source>
        <dbReference type="ARBA" id="ARBA00009779"/>
    </source>
</evidence>
<evidence type="ECO:0000256" key="8">
    <source>
        <dbReference type="ARBA" id="ARBA00022833"/>
    </source>
</evidence>
<keyword evidence="5 12" id="KW-0812">Transmembrane</keyword>
<evidence type="ECO:0000256" key="9">
    <source>
        <dbReference type="ARBA" id="ARBA00022989"/>
    </source>
</evidence>
<feature type="transmembrane region" description="Helical" evidence="12">
    <location>
        <begin position="12"/>
        <end position="33"/>
    </location>
</feature>
<dbReference type="PANTHER" id="PTHR43221:SF1">
    <property type="entry name" value="PROTEASE HTPX"/>
    <property type="match status" value="1"/>
</dbReference>
<comment type="subcellular location">
    <subcellularLocation>
        <location evidence="1 12">Cell membrane</location>
        <topology evidence="1 12">Multi-pass membrane protein</topology>
    </subcellularLocation>
</comment>
<dbReference type="AlphaFoldDB" id="A0A2H0W4Q4"/>
<keyword evidence="8 12" id="KW-0862">Zinc</keyword>
<evidence type="ECO:0000256" key="11">
    <source>
        <dbReference type="ARBA" id="ARBA00023136"/>
    </source>
</evidence>
<dbReference type="PANTHER" id="PTHR43221">
    <property type="entry name" value="PROTEASE HTPX"/>
    <property type="match status" value="1"/>
</dbReference>
<name>A0A2H0W4Q4_9BACT</name>
<evidence type="ECO:0000256" key="12">
    <source>
        <dbReference type="HAMAP-Rule" id="MF_00188"/>
    </source>
</evidence>
<feature type="active site" evidence="12">
    <location>
        <position position="142"/>
    </location>
</feature>
<comment type="caution">
    <text evidence="14">The sequence shown here is derived from an EMBL/GenBank/DDBJ whole genome shotgun (WGS) entry which is preliminary data.</text>
</comment>
<evidence type="ECO:0000256" key="10">
    <source>
        <dbReference type="ARBA" id="ARBA00023049"/>
    </source>
</evidence>
<dbReference type="Pfam" id="PF01435">
    <property type="entry name" value="Peptidase_M48"/>
    <property type="match status" value="1"/>
</dbReference>
<dbReference type="EMBL" id="PEZY01000005">
    <property type="protein sequence ID" value="PIS06257.1"/>
    <property type="molecule type" value="Genomic_DNA"/>
</dbReference>
<evidence type="ECO:0000259" key="13">
    <source>
        <dbReference type="Pfam" id="PF01435"/>
    </source>
</evidence>
<evidence type="ECO:0000313" key="15">
    <source>
        <dbReference type="Proteomes" id="UP000229056"/>
    </source>
</evidence>